<evidence type="ECO:0000256" key="5">
    <source>
        <dbReference type="ARBA" id="ARBA00023212"/>
    </source>
</evidence>
<dbReference type="PANTHER" id="PTHR23005">
    <property type="entry name" value="RETINITIS PIGMENTOSA 1 PROTEIN"/>
    <property type="match status" value="1"/>
</dbReference>
<reference evidence="9" key="2">
    <citation type="submission" date="2017-10" db="EMBL/GenBank/DDBJ databases">
        <title>Ladona fulva Genome sequencing and assembly.</title>
        <authorList>
            <person name="Murali S."/>
            <person name="Richards S."/>
            <person name="Bandaranaike D."/>
            <person name="Bellair M."/>
            <person name="Blankenburg K."/>
            <person name="Chao H."/>
            <person name="Dinh H."/>
            <person name="Doddapaneni H."/>
            <person name="Dugan-Rocha S."/>
            <person name="Elkadiri S."/>
            <person name="Gnanaolivu R."/>
            <person name="Hernandez B."/>
            <person name="Skinner E."/>
            <person name="Javaid M."/>
            <person name="Lee S."/>
            <person name="Li M."/>
            <person name="Ming W."/>
            <person name="Munidasa M."/>
            <person name="Muniz J."/>
            <person name="Nguyen L."/>
            <person name="Hughes D."/>
            <person name="Osuji N."/>
            <person name="Pu L.-L."/>
            <person name="Puazo M."/>
            <person name="Qu C."/>
            <person name="Quiroz J."/>
            <person name="Raj R."/>
            <person name="Weissenberger G."/>
            <person name="Xin Y."/>
            <person name="Zou X."/>
            <person name="Han Y."/>
            <person name="Worley K."/>
            <person name="Muzny D."/>
            <person name="Gibbs R."/>
        </authorList>
    </citation>
    <scope>NUCLEOTIDE SEQUENCE</scope>
    <source>
        <strain evidence="9">Sampled in the wild</strain>
    </source>
</reference>
<dbReference type="OrthoDB" id="1738954at2759"/>
<feature type="compositionally biased region" description="Basic residues" evidence="7">
    <location>
        <begin position="114"/>
        <end position="126"/>
    </location>
</feature>
<dbReference type="SUPFAM" id="SSF89837">
    <property type="entry name" value="Doublecortin (DC)"/>
    <property type="match status" value="1"/>
</dbReference>
<dbReference type="Gene3D" id="3.10.20.230">
    <property type="entry name" value="Doublecortin domain"/>
    <property type="match status" value="1"/>
</dbReference>
<evidence type="ECO:0000256" key="1">
    <source>
        <dbReference type="ARBA" id="ARBA00004245"/>
    </source>
</evidence>
<dbReference type="SMART" id="SM00537">
    <property type="entry name" value="DCX"/>
    <property type="match status" value="1"/>
</dbReference>
<evidence type="ECO:0000256" key="2">
    <source>
        <dbReference type="ARBA" id="ARBA00004316"/>
    </source>
</evidence>
<keyword evidence="6" id="KW-0966">Cell projection</keyword>
<feature type="region of interest" description="Disordered" evidence="7">
    <location>
        <begin position="1"/>
        <end position="209"/>
    </location>
</feature>
<reference evidence="9" key="1">
    <citation type="submission" date="2013-04" db="EMBL/GenBank/DDBJ databases">
        <authorList>
            <person name="Qu J."/>
            <person name="Murali S.C."/>
            <person name="Bandaranaike D."/>
            <person name="Bellair M."/>
            <person name="Blankenburg K."/>
            <person name="Chao H."/>
            <person name="Dinh H."/>
            <person name="Doddapaneni H."/>
            <person name="Downs B."/>
            <person name="Dugan-Rocha S."/>
            <person name="Elkadiri S."/>
            <person name="Gnanaolivu R.D."/>
            <person name="Hernandez B."/>
            <person name="Javaid M."/>
            <person name="Jayaseelan J.C."/>
            <person name="Lee S."/>
            <person name="Li M."/>
            <person name="Ming W."/>
            <person name="Munidasa M."/>
            <person name="Muniz J."/>
            <person name="Nguyen L."/>
            <person name="Ongeri F."/>
            <person name="Osuji N."/>
            <person name="Pu L.-L."/>
            <person name="Puazo M."/>
            <person name="Qu C."/>
            <person name="Quiroz J."/>
            <person name="Raj R."/>
            <person name="Weissenberger G."/>
            <person name="Xin Y."/>
            <person name="Zou X."/>
            <person name="Han Y."/>
            <person name="Richards S."/>
            <person name="Worley K."/>
            <person name="Muzny D."/>
            <person name="Gibbs R."/>
        </authorList>
    </citation>
    <scope>NUCLEOTIDE SEQUENCE</scope>
    <source>
        <strain evidence="9">Sampled in the wild</strain>
    </source>
</reference>
<dbReference type="GO" id="GO:0008017">
    <property type="term" value="F:microtubule binding"/>
    <property type="evidence" value="ECO:0007669"/>
    <property type="project" value="UniProtKB-ARBA"/>
</dbReference>
<name>A0A8K0P9K5_LADFU</name>
<feature type="compositionally biased region" description="Pro residues" evidence="7">
    <location>
        <begin position="1"/>
        <end position="13"/>
    </location>
</feature>
<dbReference type="Pfam" id="PF03607">
    <property type="entry name" value="DCX"/>
    <property type="match status" value="1"/>
</dbReference>
<sequence length="312" mass="34213">MPSPTLSPSPPTPRKVQHVAMVHEPPALLSPPPASSRGAAMADAQAAEDSTGAEDKPGVTAIASSTPIAAPPGENGANSASSAVPATQTLPRPKSRLAASPDSDEEEEEESGERRRRQRRRRSRSRRGGEEEEEEEVQEVGVEGRPVVASRERFWGQSRPESGMAEEEAAATEQTAVALPPPRSKSRLREAGKDTKETELIAGPPPTPTPITSKYYSNLSYWRARRVTFYKNGDPFSPGLEFRFKPGRDVSNFEALLDKLSLRMDLPRGARFIFTVDGERKTRLEELEDGGVYVASSYKTFKVKYSLIYFAQ</sequence>
<feature type="compositionally biased region" description="Polar residues" evidence="7">
    <location>
        <begin position="76"/>
        <end position="90"/>
    </location>
</feature>
<dbReference type="Proteomes" id="UP000792457">
    <property type="component" value="Unassembled WGS sequence"/>
</dbReference>
<dbReference type="InterPro" id="IPR003533">
    <property type="entry name" value="Doublecortin_dom"/>
</dbReference>
<feature type="compositionally biased region" description="Basic and acidic residues" evidence="7">
    <location>
        <begin position="187"/>
        <end position="199"/>
    </location>
</feature>
<evidence type="ECO:0000259" key="8">
    <source>
        <dbReference type="PROSITE" id="PS50309"/>
    </source>
</evidence>
<keyword evidence="5" id="KW-0206">Cytoskeleton</keyword>
<proteinExistence type="predicted"/>
<feature type="compositionally biased region" description="Low complexity" evidence="7">
    <location>
        <begin position="60"/>
        <end position="72"/>
    </location>
</feature>
<evidence type="ECO:0000256" key="7">
    <source>
        <dbReference type="SAM" id="MobiDB-lite"/>
    </source>
</evidence>
<evidence type="ECO:0000256" key="3">
    <source>
        <dbReference type="ARBA" id="ARBA00022490"/>
    </source>
</evidence>
<organism evidence="9 10">
    <name type="scientific">Ladona fulva</name>
    <name type="common">Scarce chaser dragonfly</name>
    <name type="synonym">Libellula fulva</name>
    <dbReference type="NCBI Taxonomy" id="123851"/>
    <lineage>
        <taxon>Eukaryota</taxon>
        <taxon>Metazoa</taxon>
        <taxon>Ecdysozoa</taxon>
        <taxon>Arthropoda</taxon>
        <taxon>Hexapoda</taxon>
        <taxon>Insecta</taxon>
        <taxon>Pterygota</taxon>
        <taxon>Palaeoptera</taxon>
        <taxon>Odonata</taxon>
        <taxon>Epiprocta</taxon>
        <taxon>Anisoptera</taxon>
        <taxon>Libelluloidea</taxon>
        <taxon>Libellulidae</taxon>
        <taxon>Ladona</taxon>
    </lineage>
</organism>
<feature type="compositionally biased region" description="Low complexity" evidence="7">
    <location>
        <begin position="35"/>
        <end position="47"/>
    </location>
</feature>
<keyword evidence="4" id="KW-0677">Repeat</keyword>
<protein>
    <recommendedName>
        <fullName evidence="8">Doublecortin domain-containing protein</fullName>
    </recommendedName>
</protein>
<comment type="caution">
    <text evidence="9">The sequence shown here is derived from an EMBL/GenBank/DDBJ whole genome shotgun (WGS) entry which is preliminary data.</text>
</comment>
<dbReference type="PROSITE" id="PS50309">
    <property type="entry name" value="DC"/>
    <property type="match status" value="1"/>
</dbReference>
<accession>A0A8K0P9K5</accession>
<dbReference type="GO" id="GO:0035556">
    <property type="term" value="P:intracellular signal transduction"/>
    <property type="evidence" value="ECO:0007669"/>
    <property type="project" value="InterPro"/>
</dbReference>
<keyword evidence="3" id="KW-0963">Cytoplasm</keyword>
<keyword evidence="10" id="KW-1185">Reference proteome</keyword>
<dbReference type="GO" id="GO:0042461">
    <property type="term" value="P:photoreceptor cell development"/>
    <property type="evidence" value="ECO:0007669"/>
    <property type="project" value="TreeGrafter"/>
</dbReference>
<dbReference type="InterPro" id="IPR036572">
    <property type="entry name" value="Doublecortin_dom_sf"/>
</dbReference>
<evidence type="ECO:0000313" key="9">
    <source>
        <dbReference type="EMBL" id="KAG8235639.1"/>
    </source>
</evidence>
<gene>
    <name evidence="9" type="ORF">J437_LFUL013630</name>
</gene>
<dbReference type="FunFam" id="3.10.20.230:FF:000018">
    <property type="entry name" value="Echinoderm microtubule-associated protein-like CG42247"/>
    <property type="match status" value="1"/>
</dbReference>
<dbReference type="PANTHER" id="PTHR23005:SF4">
    <property type="entry name" value="OXYGEN-REGULATED PROTEIN 1"/>
    <property type="match status" value="1"/>
</dbReference>
<dbReference type="AlphaFoldDB" id="A0A8K0P9K5"/>
<dbReference type="GO" id="GO:0043005">
    <property type="term" value="C:neuron projection"/>
    <property type="evidence" value="ECO:0007669"/>
    <property type="project" value="UniProtKB-ARBA"/>
</dbReference>
<evidence type="ECO:0000256" key="6">
    <source>
        <dbReference type="ARBA" id="ARBA00023273"/>
    </source>
</evidence>
<feature type="compositionally biased region" description="Acidic residues" evidence="7">
    <location>
        <begin position="102"/>
        <end position="111"/>
    </location>
</feature>
<dbReference type="GO" id="GO:0005930">
    <property type="term" value="C:axoneme"/>
    <property type="evidence" value="ECO:0007669"/>
    <property type="project" value="TreeGrafter"/>
</dbReference>
<comment type="subcellular location">
    <subcellularLocation>
        <location evidence="2">Cell projection</location>
    </subcellularLocation>
    <subcellularLocation>
        <location evidence="1">Cytoplasm</location>
        <location evidence="1">Cytoskeleton</location>
    </subcellularLocation>
</comment>
<feature type="domain" description="Doublecortin" evidence="8">
    <location>
        <begin position="225"/>
        <end position="302"/>
    </location>
</feature>
<dbReference type="EMBL" id="KZ308934">
    <property type="protein sequence ID" value="KAG8235639.1"/>
    <property type="molecule type" value="Genomic_DNA"/>
</dbReference>
<evidence type="ECO:0000256" key="4">
    <source>
        <dbReference type="ARBA" id="ARBA00022737"/>
    </source>
</evidence>
<dbReference type="GO" id="GO:0035082">
    <property type="term" value="P:axoneme assembly"/>
    <property type="evidence" value="ECO:0007669"/>
    <property type="project" value="TreeGrafter"/>
</dbReference>
<evidence type="ECO:0000313" key="10">
    <source>
        <dbReference type="Proteomes" id="UP000792457"/>
    </source>
</evidence>